<organism evidence="6 7">
    <name type="scientific">Glutamicibacter ardleyensis</name>
    <dbReference type="NCBI Taxonomy" id="225894"/>
    <lineage>
        <taxon>Bacteria</taxon>
        <taxon>Bacillati</taxon>
        <taxon>Actinomycetota</taxon>
        <taxon>Actinomycetes</taxon>
        <taxon>Micrococcales</taxon>
        <taxon>Micrococcaceae</taxon>
        <taxon>Glutamicibacter</taxon>
    </lineage>
</organism>
<protein>
    <submittedName>
        <fullName evidence="6">Gamma-glutamyltranspeptidase</fullName>
    </submittedName>
</protein>
<dbReference type="PANTHER" id="PTHR43199">
    <property type="entry name" value="GLUTATHIONE HYDROLASE"/>
    <property type="match status" value="1"/>
</dbReference>
<proteinExistence type="inferred from homology"/>
<evidence type="ECO:0000313" key="6">
    <source>
        <dbReference type="EMBL" id="GGJ71515.1"/>
    </source>
</evidence>
<keyword evidence="7" id="KW-1185">Reference proteome</keyword>
<gene>
    <name evidence="6" type="ORF">GCM10007173_33010</name>
</gene>
<dbReference type="GeneID" id="303305634"/>
<keyword evidence="2" id="KW-0808">Transferase</keyword>
<dbReference type="RefSeq" id="WP_188687207.1">
    <property type="nucleotide sequence ID" value="NZ_BMKX01000011.1"/>
</dbReference>
<dbReference type="EMBL" id="BMKX01000011">
    <property type="protein sequence ID" value="GGJ71515.1"/>
    <property type="molecule type" value="Genomic_DNA"/>
</dbReference>
<sequence length="556" mass="58732">MISPTHTNVLRPKARNSKVLATLIGTALLISSCSAVPEERLEGSSPVPTPQTPLSQIGVAAGHPDAAEIGVDVLEAGGNSVDAAVATAFAVSVLEPHASGIGGGGVSLVAVPGAKPAAFDYREVVAENGKIPASGTGTPGFVDGMWTLHQKYGELPWETLLTPAADIARQGFKIPKFLSERMNDGVGSQVVSQYPQFRNSKGTRVLKEGELLVQDDLADTIETLAASGRDAFYTGSISKKLTQVEGLDSKTLSKYRTEEFTPVQGQVGQYTVVSAPPALPGAGLIQMLQQAEGAGIAEDAPTSGAYAEKLMRAWSNANETVTTQFGDQRFTTVDTEEILDRQANLDIGKNFEESANTKTPSGPIDPGNTTHLTVVDAQGMMVSMTNTITSFWGGTKSEVVGGFFLNNQLSRFKTVDSPANQPEPGRKSVTWSNPTMVLDQQGRPVLGLGSPGGQQIPNILSAVLIPALLHETPLQEAIDGPRYHLQGGALAVEGSASADILKAAKKQDWKIRETKRVDGIFGSVQALRINYEDRSLTGATDSRRDGGHVVRDAPTP</sequence>
<name>A0ABQ2DSE9_9MICC</name>
<evidence type="ECO:0000256" key="1">
    <source>
        <dbReference type="ARBA" id="ARBA00009381"/>
    </source>
</evidence>
<dbReference type="Gene3D" id="3.60.20.40">
    <property type="match status" value="1"/>
</dbReference>
<evidence type="ECO:0000256" key="3">
    <source>
        <dbReference type="ARBA" id="ARBA00022801"/>
    </source>
</evidence>
<dbReference type="InterPro" id="IPR029055">
    <property type="entry name" value="Ntn_hydrolases_N"/>
</dbReference>
<evidence type="ECO:0000256" key="2">
    <source>
        <dbReference type="ARBA" id="ARBA00022679"/>
    </source>
</evidence>
<feature type="region of interest" description="Disordered" evidence="5">
    <location>
        <begin position="537"/>
        <end position="556"/>
    </location>
</feature>
<accession>A0ABQ2DSE9</accession>
<evidence type="ECO:0000256" key="5">
    <source>
        <dbReference type="SAM" id="MobiDB-lite"/>
    </source>
</evidence>
<reference evidence="7" key="1">
    <citation type="journal article" date="2019" name="Int. J. Syst. Evol. Microbiol.">
        <title>The Global Catalogue of Microorganisms (GCM) 10K type strain sequencing project: providing services to taxonomists for standard genome sequencing and annotation.</title>
        <authorList>
            <consortium name="The Broad Institute Genomics Platform"/>
            <consortium name="The Broad Institute Genome Sequencing Center for Infectious Disease"/>
            <person name="Wu L."/>
            <person name="Ma J."/>
        </authorList>
    </citation>
    <scope>NUCLEOTIDE SEQUENCE [LARGE SCALE GENOMIC DNA]</scope>
    <source>
        <strain evidence="7">CGMCC 1.3685</strain>
    </source>
</reference>
<comment type="similarity">
    <text evidence="1">Belongs to the gamma-glutamyltransferase family.</text>
</comment>
<dbReference type="InterPro" id="IPR051792">
    <property type="entry name" value="GGT_bact"/>
</dbReference>
<dbReference type="SUPFAM" id="SSF56235">
    <property type="entry name" value="N-terminal nucleophile aminohydrolases (Ntn hydrolases)"/>
    <property type="match status" value="1"/>
</dbReference>
<dbReference type="Proteomes" id="UP000606115">
    <property type="component" value="Unassembled WGS sequence"/>
</dbReference>
<evidence type="ECO:0000313" key="7">
    <source>
        <dbReference type="Proteomes" id="UP000606115"/>
    </source>
</evidence>
<comment type="caution">
    <text evidence="6">The sequence shown here is derived from an EMBL/GenBank/DDBJ whole genome shotgun (WGS) entry which is preliminary data.</text>
</comment>
<keyword evidence="3" id="KW-0378">Hydrolase</keyword>
<dbReference type="Gene3D" id="1.10.246.230">
    <property type="match status" value="1"/>
</dbReference>
<dbReference type="Pfam" id="PF01019">
    <property type="entry name" value="G_glu_transpept"/>
    <property type="match status" value="1"/>
</dbReference>
<dbReference type="InterPro" id="IPR043137">
    <property type="entry name" value="GGT_ssub_C"/>
</dbReference>
<evidence type="ECO:0000256" key="4">
    <source>
        <dbReference type="ARBA" id="ARBA00023145"/>
    </source>
</evidence>
<dbReference type="PRINTS" id="PR01210">
    <property type="entry name" value="GGTRANSPTASE"/>
</dbReference>
<keyword evidence="4" id="KW-0865">Zymogen</keyword>
<dbReference type="PANTHER" id="PTHR43199:SF1">
    <property type="entry name" value="GLUTATHIONE HYDROLASE PROENZYME"/>
    <property type="match status" value="1"/>
</dbReference>